<dbReference type="Proteomes" id="UP000886523">
    <property type="component" value="Unassembled WGS sequence"/>
</dbReference>
<accession>A0A9P6AFP8</accession>
<proteinExistence type="predicted"/>
<evidence type="ECO:0000313" key="2">
    <source>
        <dbReference type="EMBL" id="KAF9504881.1"/>
    </source>
</evidence>
<gene>
    <name evidence="2" type="ORF">BS47DRAFT_1368486</name>
</gene>
<name>A0A9P6AFP8_9AGAM</name>
<reference evidence="2" key="1">
    <citation type="journal article" date="2020" name="Nat. Commun.">
        <title>Large-scale genome sequencing of mycorrhizal fungi provides insights into the early evolution of symbiotic traits.</title>
        <authorList>
            <person name="Miyauchi S."/>
            <person name="Kiss E."/>
            <person name="Kuo A."/>
            <person name="Drula E."/>
            <person name="Kohler A."/>
            <person name="Sanchez-Garcia M."/>
            <person name="Morin E."/>
            <person name="Andreopoulos B."/>
            <person name="Barry K.W."/>
            <person name="Bonito G."/>
            <person name="Buee M."/>
            <person name="Carver A."/>
            <person name="Chen C."/>
            <person name="Cichocki N."/>
            <person name="Clum A."/>
            <person name="Culley D."/>
            <person name="Crous P.W."/>
            <person name="Fauchery L."/>
            <person name="Girlanda M."/>
            <person name="Hayes R.D."/>
            <person name="Keri Z."/>
            <person name="LaButti K."/>
            <person name="Lipzen A."/>
            <person name="Lombard V."/>
            <person name="Magnuson J."/>
            <person name="Maillard F."/>
            <person name="Murat C."/>
            <person name="Nolan M."/>
            <person name="Ohm R.A."/>
            <person name="Pangilinan J."/>
            <person name="Pereira M.F."/>
            <person name="Perotto S."/>
            <person name="Peter M."/>
            <person name="Pfister S."/>
            <person name="Riley R."/>
            <person name="Sitrit Y."/>
            <person name="Stielow J.B."/>
            <person name="Szollosi G."/>
            <person name="Zifcakova L."/>
            <person name="Stursova M."/>
            <person name="Spatafora J.W."/>
            <person name="Tedersoo L."/>
            <person name="Vaario L.M."/>
            <person name="Yamada A."/>
            <person name="Yan M."/>
            <person name="Wang P."/>
            <person name="Xu J."/>
            <person name="Bruns T."/>
            <person name="Baldrian P."/>
            <person name="Vilgalys R."/>
            <person name="Dunand C."/>
            <person name="Henrissat B."/>
            <person name="Grigoriev I.V."/>
            <person name="Hibbett D."/>
            <person name="Nagy L.G."/>
            <person name="Martin F.M."/>
        </authorList>
    </citation>
    <scope>NUCLEOTIDE SEQUENCE</scope>
    <source>
        <strain evidence="2">UP504</strain>
    </source>
</reference>
<feature type="region of interest" description="Disordered" evidence="1">
    <location>
        <begin position="87"/>
        <end position="106"/>
    </location>
</feature>
<organism evidence="2 3">
    <name type="scientific">Hydnum rufescens UP504</name>
    <dbReference type="NCBI Taxonomy" id="1448309"/>
    <lineage>
        <taxon>Eukaryota</taxon>
        <taxon>Fungi</taxon>
        <taxon>Dikarya</taxon>
        <taxon>Basidiomycota</taxon>
        <taxon>Agaricomycotina</taxon>
        <taxon>Agaricomycetes</taxon>
        <taxon>Cantharellales</taxon>
        <taxon>Hydnaceae</taxon>
        <taxon>Hydnum</taxon>
    </lineage>
</organism>
<evidence type="ECO:0000256" key="1">
    <source>
        <dbReference type="SAM" id="MobiDB-lite"/>
    </source>
</evidence>
<dbReference type="EMBL" id="MU129187">
    <property type="protein sequence ID" value="KAF9504881.1"/>
    <property type="molecule type" value="Genomic_DNA"/>
</dbReference>
<dbReference type="AlphaFoldDB" id="A0A9P6AFP8"/>
<comment type="caution">
    <text evidence="2">The sequence shown here is derived from an EMBL/GenBank/DDBJ whole genome shotgun (WGS) entry which is preliminary data.</text>
</comment>
<protein>
    <submittedName>
        <fullName evidence="2">Uncharacterized protein</fullName>
    </submittedName>
</protein>
<sequence>MIQNRGTILSNFKNIDTGLHRDRTRTWEGNIVDLVFETVIEYHTPRCTYVPLDTFVSGLNELTPWELTSAFNEHEFEFTNSMFDTDVGEPPKDMPKPSGSVSRPGQPVIGMVKYGRSIKITSGVKRNRSRKLLQNAIRTLERLASTNAPKGSTDTKNPYHVALRSLVLLHGSTESAGVCTTTEMTPEILFVNSTEPQCDVTKPIGAPMTHRLQDPNR</sequence>
<keyword evidence="3" id="KW-1185">Reference proteome</keyword>
<evidence type="ECO:0000313" key="3">
    <source>
        <dbReference type="Proteomes" id="UP000886523"/>
    </source>
</evidence>